<evidence type="ECO:0000256" key="2">
    <source>
        <dbReference type="ARBA" id="ARBA00022729"/>
    </source>
</evidence>
<dbReference type="OrthoDB" id="7304968at2"/>
<organism evidence="5 6">
    <name type="scientific">Thalassotalea euphylliae</name>
    <dbReference type="NCBI Taxonomy" id="1655234"/>
    <lineage>
        <taxon>Bacteria</taxon>
        <taxon>Pseudomonadati</taxon>
        <taxon>Pseudomonadota</taxon>
        <taxon>Gammaproteobacteria</taxon>
        <taxon>Alteromonadales</taxon>
        <taxon>Colwelliaceae</taxon>
        <taxon>Thalassotalea</taxon>
    </lineage>
</organism>
<dbReference type="AlphaFoldDB" id="A0A3E0UHN5"/>
<dbReference type="Proteomes" id="UP000256999">
    <property type="component" value="Unassembled WGS sequence"/>
</dbReference>
<dbReference type="InterPro" id="IPR001638">
    <property type="entry name" value="Solute-binding_3/MltF_N"/>
</dbReference>
<reference evidence="5 6" key="1">
    <citation type="submission" date="2018-08" db="EMBL/GenBank/DDBJ databases">
        <title>Thalassotalea euphylliae genome.</title>
        <authorList>
            <person name="Summers S."/>
            <person name="Rice S.A."/>
            <person name="Freckelton M.L."/>
            <person name="Nedved B.T."/>
            <person name="Hadfield M.G."/>
        </authorList>
    </citation>
    <scope>NUCLEOTIDE SEQUENCE [LARGE SCALE GENOMIC DNA]</scope>
    <source>
        <strain evidence="5 6">H2</strain>
    </source>
</reference>
<keyword evidence="2 3" id="KW-0732">Signal</keyword>
<evidence type="ECO:0000313" key="5">
    <source>
        <dbReference type="EMBL" id="REL36518.1"/>
    </source>
</evidence>
<comment type="similarity">
    <text evidence="1">Belongs to the bacterial solute-binding protein 3 family.</text>
</comment>
<feature type="chain" id="PRO_5017729061" description="Solute-binding protein family 3/N-terminal domain-containing protein" evidence="3">
    <location>
        <begin position="25"/>
        <end position="269"/>
    </location>
</feature>
<dbReference type="SUPFAM" id="SSF53850">
    <property type="entry name" value="Periplasmic binding protein-like II"/>
    <property type="match status" value="1"/>
</dbReference>
<name>A0A3E0UHN5_9GAMM</name>
<evidence type="ECO:0000313" key="6">
    <source>
        <dbReference type="Proteomes" id="UP000256999"/>
    </source>
</evidence>
<protein>
    <recommendedName>
        <fullName evidence="4">Solute-binding protein family 3/N-terminal domain-containing protein</fullName>
    </recommendedName>
</protein>
<feature type="domain" description="Solute-binding protein family 3/N-terminal" evidence="4">
    <location>
        <begin position="54"/>
        <end position="264"/>
    </location>
</feature>
<gene>
    <name evidence="5" type="ORF">DXX92_15005</name>
</gene>
<dbReference type="PANTHER" id="PTHR35936:SF19">
    <property type="entry name" value="AMINO-ACID-BINDING PROTEIN YXEM-RELATED"/>
    <property type="match status" value="1"/>
</dbReference>
<dbReference type="Gene3D" id="3.40.190.10">
    <property type="entry name" value="Periplasmic binding protein-like II"/>
    <property type="match status" value="2"/>
</dbReference>
<evidence type="ECO:0000256" key="3">
    <source>
        <dbReference type="SAM" id="SignalP"/>
    </source>
</evidence>
<sequence length="269" mass="30773">MFFRLTYFSLFFAVNLFFVLASSANGKALQASDIKVTHQTNALIASNSTTHKPIVIATKGDWPPYLFVDGNGTFQGSDYSLLKSTLDDLKIPLSVVPYIPPKRKYLMFQQGDVSMYIATTKNRERMKYGYFSIPYRQEQAIAFCYQSNCQNYQTLADYLAAFPSALVEYNATGWHGETFKMLVENKPAQFRHSDNLERRLKMLISGHVDIIFGDASAIELYAQKYKIKLKKIKLPVNQTEVHFYFSKNSVDKAFIKRFNQALAKQLAKP</sequence>
<dbReference type="PANTHER" id="PTHR35936">
    <property type="entry name" value="MEMBRANE-BOUND LYTIC MUREIN TRANSGLYCOSYLASE F"/>
    <property type="match status" value="1"/>
</dbReference>
<accession>A0A3E0UHN5</accession>
<dbReference type="EMBL" id="QUOV01000001">
    <property type="protein sequence ID" value="REL36518.1"/>
    <property type="molecule type" value="Genomic_DNA"/>
</dbReference>
<comment type="caution">
    <text evidence="5">The sequence shown here is derived from an EMBL/GenBank/DDBJ whole genome shotgun (WGS) entry which is preliminary data.</text>
</comment>
<evidence type="ECO:0000259" key="4">
    <source>
        <dbReference type="Pfam" id="PF00497"/>
    </source>
</evidence>
<feature type="signal peptide" evidence="3">
    <location>
        <begin position="1"/>
        <end position="24"/>
    </location>
</feature>
<evidence type="ECO:0000256" key="1">
    <source>
        <dbReference type="ARBA" id="ARBA00010333"/>
    </source>
</evidence>
<dbReference type="Pfam" id="PF00497">
    <property type="entry name" value="SBP_bac_3"/>
    <property type="match status" value="1"/>
</dbReference>
<proteinExistence type="inferred from homology"/>